<sequence length="100" mass="11492">GEFLIDFSDGGLQFVELLLQLPKTLFRLNIDVHCEVERAEMLEGSHRLLLLYLVAARRLRLLLLTNVLLAILLQCDSLDGRLDTLLLYFTQLILVLLEEL</sequence>
<dbReference type="EMBL" id="BTSX01000004">
    <property type="protein sequence ID" value="GMS97874.1"/>
    <property type="molecule type" value="Genomic_DNA"/>
</dbReference>
<proteinExistence type="predicted"/>
<protein>
    <submittedName>
        <fullName evidence="1">Uncharacterized protein</fullName>
    </submittedName>
</protein>
<gene>
    <name evidence="1" type="ORF">PENTCL1PPCAC_20049</name>
</gene>
<dbReference type="AlphaFoldDB" id="A0AAV5TTU4"/>
<feature type="non-terminal residue" evidence="1">
    <location>
        <position position="100"/>
    </location>
</feature>
<name>A0AAV5TTU4_9BILA</name>
<dbReference type="Proteomes" id="UP001432027">
    <property type="component" value="Unassembled WGS sequence"/>
</dbReference>
<keyword evidence="2" id="KW-1185">Reference proteome</keyword>
<accession>A0AAV5TTU4</accession>
<organism evidence="1 2">
    <name type="scientific">Pristionchus entomophagus</name>
    <dbReference type="NCBI Taxonomy" id="358040"/>
    <lineage>
        <taxon>Eukaryota</taxon>
        <taxon>Metazoa</taxon>
        <taxon>Ecdysozoa</taxon>
        <taxon>Nematoda</taxon>
        <taxon>Chromadorea</taxon>
        <taxon>Rhabditida</taxon>
        <taxon>Rhabditina</taxon>
        <taxon>Diplogasteromorpha</taxon>
        <taxon>Diplogasteroidea</taxon>
        <taxon>Neodiplogasteridae</taxon>
        <taxon>Pristionchus</taxon>
    </lineage>
</organism>
<evidence type="ECO:0000313" key="1">
    <source>
        <dbReference type="EMBL" id="GMS97874.1"/>
    </source>
</evidence>
<evidence type="ECO:0000313" key="2">
    <source>
        <dbReference type="Proteomes" id="UP001432027"/>
    </source>
</evidence>
<feature type="non-terminal residue" evidence="1">
    <location>
        <position position="1"/>
    </location>
</feature>
<comment type="caution">
    <text evidence="1">The sequence shown here is derived from an EMBL/GenBank/DDBJ whole genome shotgun (WGS) entry which is preliminary data.</text>
</comment>
<reference evidence="1" key="1">
    <citation type="submission" date="2023-10" db="EMBL/GenBank/DDBJ databases">
        <title>Genome assembly of Pristionchus species.</title>
        <authorList>
            <person name="Yoshida K."/>
            <person name="Sommer R.J."/>
        </authorList>
    </citation>
    <scope>NUCLEOTIDE SEQUENCE</scope>
    <source>
        <strain evidence="1">RS0144</strain>
    </source>
</reference>